<comment type="caution">
    <text evidence="1">The sequence shown here is derived from an EMBL/GenBank/DDBJ whole genome shotgun (WGS) entry which is preliminary data.</text>
</comment>
<dbReference type="AlphaFoldDB" id="A0A0F9PGA0"/>
<reference evidence="1" key="1">
    <citation type="journal article" date="2015" name="Nature">
        <title>Complex archaea that bridge the gap between prokaryotes and eukaryotes.</title>
        <authorList>
            <person name="Spang A."/>
            <person name="Saw J.H."/>
            <person name="Jorgensen S.L."/>
            <person name="Zaremba-Niedzwiedzka K."/>
            <person name="Martijn J."/>
            <person name="Lind A.E."/>
            <person name="van Eijk R."/>
            <person name="Schleper C."/>
            <person name="Guy L."/>
            <person name="Ettema T.J."/>
        </authorList>
    </citation>
    <scope>NUCLEOTIDE SEQUENCE</scope>
</reference>
<proteinExistence type="predicted"/>
<dbReference type="EMBL" id="LAZR01002376">
    <property type="protein sequence ID" value="KKN30840.1"/>
    <property type="molecule type" value="Genomic_DNA"/>
</dbReference>
<evidence type="ECO:0000313" key="1">
    <source>
        <dbReference type="EMBL" id="KKN30840.1"/>
    </source>
</evidence>
<sequence>MTTIPVKKELLEELVDLKLKFLYDEIDKILAKWSYESPTQFLQDTKSGIIEEAENDAITINYLIKIIAC</sequence>
<gene>
    <name evidence="1" type="ORF">LCGC14_0829940</name>
</gene>
<organism evidence="1">
    <name type="scientific">marine sediment metagenome</name>
    <dbReference type="NCBI Taxonomy" id="412755"/>
    <lineage>
        <taxon>unclassified sequences</taxon>
        <taxon>metagenomes</taxon>
        <taxon>ecological metagenomes</taxon>
    </lineage>
</organism>
<protein>
    <submittedName>
        <fullName evidence="1">Uncharacterized protein</fullName>
    </submittedName>
</protein>
<name>A0A0F9PGA0_9ZZZZ</name>
<accession>A0A0F9PGA0</accession>